<comment type="caution">
    <text evidence="2">The sequence shown here is derived from an EMBL/GenBank/DDBJ whole genome shotgun (WGS) entry which is preliminary data.</text>
</comment>
<proteinExistence type="predicted"/>
<evidence type="ECO:0008006" key="4">
    <source>
        <dbReference type="Google" id="ProtNLM"/>
    </source>
</evidence>
<feature type="transmembrane region" description="Helical" evidence="1">
    <location>
        <begin position="6"/>
        <end position="27"/>
    </location>
</feature>
<gene>
    <name evidence="2" type="ORF">ACFPCY_28150</name>
</gene>
<organism evidence="2 3">
    <name type="scientific">Actinomadura gamaensis</name>
    <dbReference type="NCBI Taxonomy" id="1763541"/>
    <lineage>
        <taxon>Bacteria</taxon>
        <taxon>Bacillati</taxon>
        <taxon>Actinomycetota</taxon>
        <taxon>Actinomycetes</taxon>
        <taxon>Streptosporangiales</taxon>
        <taxon>Thermomonosporaceae</taxon>
        <taxon>Actinomadura</taxon>
    </lineage>
</organism>
<dbReference type="RefSeq" id="WP_378259866.1">
    <property type="nucleotide sequence ID" value="NZ_JBHSIT010000008.1"/>
</dbReference>
<feature type="transmembrane region" description="Helical" evidence="1">
    <location>
        <begin position="39"/>
        <end position="58"/>
    </location>
</feature>
<dbReference type="Proteomes" id="UP001595872">
    <property type="component" value="Unassembled WGS sequence"/>
</dbReference>
<accession>A0ABV9U8G3</accession>
<keyword evidence="3" id="KW-1185">Reference proteome</keyword>
<feature type="transmembrane region" description="Helical" evidence="1">
    <location>
        <begin position="64"/>
        <end position="84"/>
    </location>
</feature>
<reference evidence="3" key="1">
    <citation type="journal article" date="2019" name="Int. J. Syst. Evol. Microbiol.">
        <title>The Global Catalogue of Microorganisms (GCM) 10K type strain sequencing project: providing services to taxonomists for standard genome sequencing and annotation.</title>
        <authorList>
            <consortium name="The Broad Institute Genomics Platform"/>
            <consortium name="The Broad Institute Genome Sequencing Center for Infectious Disease"/>
            <person name="Wu L."/>
            <person name="Ma J."/>
        </authorList>
    </citation>
    <scope>NUCLEOTIDE SEQUENCE [LARGE SCALE GENOMIC DNA]</scope>
    <source>
        <strain evidence="3">KLKA75</strain>
    </source>
</reference>
<evidence type="ECO:0000313" key="3">
    <source>
        <dbReference type="Proteomes" id="UP001595872"/>
    </source>
</evidence>
<keyword evidence="1" id="KW-0812">Transmembrane</keyword>
<dbReference type="EMBL" id="JBHSIT010000008">
    <property type="protein sequence ID" value="MFC4911212.1"/>
    <property type="molecule type" value="Genomic_DNA"/>
</dbReference>
<keyword evidence="1" id="KW-1133">Transmembrane helix</keyword>
<sequence>MHEPLALLRATGVVAVGLLSVGGFVLVGRLDYFGPHIPGAGPVVAVLSIALAVVGTGLLGGQPFTPIALLIALPLAGFVFHDAAADRVLPTRGVTATCRVDDLTSRSADVQDGSVETGSRTVTRHLQRLSCPPGGPSMLNSAKPLAGKGSTVSITWDPQHRVDPRQTRDVHSSPLWPVTLAVALLLLTCTAVPGALRRRPSAPETR</sequence>
<evidence type="ECO:0000256" key="1">
    <source>
        <dbReference type="SAM" id="Phobius"/>
    </source>
</evidence>
<evidence type="ECO:0000313" key="2">
    <source>
        <dbReference type="EMBL" id="MFC4911212.1"/>
    </source>
</evidence>
<name>A0ABV9U8G3_9ACTN</name>
<feature type="transmembrane region" description="Helical" evidence="1">
    <location>
        <begin position="175"/>
        <end position="196"/>
    </location>
</feature>
<protein>
    <recommendedName>
        <fullName evidence="4">DUF3592 domain-containing protein</fullName>
    </recommendedName>
</protein>
<keyword evidence="1" id="KW-0472">Membrane</keyword>